<name>A0A219AQC7_METCM</name>
<reference evidence="2 3" key="1">
    <citation type="journal article" date="2016" name="PLoS Pathog.">
        <title>Biosynthesis of antibiotic leucinostatins in bio-control fungus Purpureocillium lilacinum and their inhibition on phytophthora revealed by genome mining.</title>
        <authorList>
            <person name="Wang G."/>
            <person name="Liu Z."/>
            <person name="Lin R."/>
            <person name="Li E."/>
            <person name="Mao Z."/>
            <person name="Ling J."/>
            <person name="Yang Y."/>
            <person name="Yin W.B."/>
            <person name="Xie B."/>
        </authorList>
    </citation>
    <scope>NUCLEOTIDE SEQUENCE [LARGE SCALE GENOMIC DNA]</scope>
    <source>
        <strain evidence="2">170</strain>
    </source>
</reference>
<keyword evidence="3" id="KW-1185">Reference proteome</keyword>
<feature type="region of interest" description="Disordered" evidence="1">
    <location>
        <begin position="30"/>
        <end position="63"/>
    </location>
</feature>
<dbReference type="GeneID" id="33936722"/>
<accession>A0A219AQC7</accession>
<sequence length="63" mass="7159">MFFRHFRGDGQRALIPSGSPSVNFSLESAQIHSAQRPQGSSNAFIRPLRREQNCQLGSRRPEF</sequence>
<proteinExistence type="predicted"/>
<protein>
    <submittedName>
        <fullName evidence="2">Uncharacterized protein</fullName>
    </submittedName>
</protein>
<evidence type="ECO:0000313" key="3">
    <source>
        <dbReference type="Proteomes" id="UP000078397"/>
    </source>
</evidence>
<dbReference type="Proteomes" id="UP000078397">
    <property type="component" value="Unassembled WGS sequence"/>
</dbReference>
<organism evidence="2 3">
    <name type="scientific">Pochonia chlamydosporia 170</name>
    <dbReference type="NCBI Taxonomy" id="1380566"/>
    <lineage>
        <taxon>Eukaryota</taxon>
        <taxon>Fungi</taxon>
        <taxon>Dikarya</taxon>
        <taxon>Ascomycota</taxon>
        <taxon>Pezizomycotina</taxon>
        <taxon>Sordariomycetes</taxon>
        <taxon>Hypocreomycetidae</taxon>
        <taxon>Hypocreales</taxon>
        <taxon>Clavicipitaceae</taxon>
        <taxon>Pochonia</taxon>
    </lineage>
</organism>
<evidence type="ECO:0000313" key="2">
    <source>
        <dbReference type="EMBL" id="OWT42996.1"/>
    </source>
</evidence>
<dbReference type="EMBL" id="LSBJ02000004">
    <property type="protein sequence ID" value="OWT42996.1"/>
    <property type="molecule type" value="Genomic_DNA"/>
</dbReference>
<gene>
    <name evidence="2" type="ORF">VFPPC_17811</name>
</gene>
<comment type="caution">
    <text evidence="2">The sequence shown here is derived from an EMBL/GenBank/DDBJ whole genome shotgun (WGS) entry which is preliminary data.</text>
</comment>
<dbReference type="AlphaFoldDB" id="A0A219AQC7"/>
<dbReference type="RefSeq" id="XP_022285454.1">
    <property type="nucleotide sequence ID" value="XM_022429492.1"/>
</dbReference>
<feature type="compositionally biased region" description="Polar residues" evidence="1">
    <location>
        <begin position="30"/>
        <end position="43"/>
    </location>
</feature>
<dbReference type="KEGG" id="pchm:VFPPC_17811"/>
<evidence type="ECO:0000256" key="1">
    <source>
        <dbReference type="SAM" id="MobiDB-lite"/>
    </source>
</evidence>